<sequence>MPLLKETAAVTLALAMILGLSAQATSSAQAAHKKVFDAGSLPVSSAPLGDFPYIALPSGYVAGATPDIADFDQVPFWTGDRLQPVEGKVWSAHIDAAQGKTFSDLELERNIEAVVTALGGKKIFDGKLTEAATQKIEEWPRNVASKYNSGLGDIWNNPAQVFVVHRADRDIWIHLCSYQFGGGLLIAETKPLQVTASLLPASELKTQIDKNGKVALHVNFATDKTDVLPDSQPQIAQVAQLLKDDAALKLAVNGYTDGIGDPAHNKTLSEGRAKAVVAAITARGIEADRLLAVGFGDANPVADNTTEAGKAQNRRVELVKQD</sequence>
<dbReference type="PRINTS" id="PR01021">
    <property type="entry name" value="OMPADOMAIN"/>
</dbReference>
<dbReference type="Proteomes" id="UP000019089">
    <property type="component" value="Chromosome"/>
</dbReference>
<feature type="domain" description="OmpA-like" evidence="7">
    <location>
        <begin position="207"/>
        <end position="322"/>
    </location>
</feature>
<comment type="subcellular location">
    <subcellularLocation>
        <location evidence="1">Cell outer membrane</location>
    </subcellularLocation>
</comment>
<dbReference type="RefSeq" id="WP_025389739.1">
    <property type="nucleotide sequence ID" value="NZ_CP007014.1"/>
</dbReference>
<keyword evidence="2 4" id="KW-0472">Membrane</keyword>
<dbReference type="eggNOG" id="COG2885">
    <property type="taxonomic scope" value="Bacteria"/>
</dbReference>
<evidence type="ECO:0000256" key="4">
    <source>
        <dbReference type="PROSITE-ProRule" id="PRU00473"/>
    </source>
</evidence>
<evidence type="ECO:0000256" key="1">
    <source>
        <dbReference type="ARBA" id="ARBA00004442"/>
    </source>
</evidence>
<keyword evidence="8" id="KW-0969">Cilium</keyword>
<dbReference type="STRING" id="1357279.N018_12405"/>
<dbReference type="InterPro" id="IPR006664">
    <property type="entry name" value="OMP_bac"/>
</dbReference>
<dbReference type="HOGENOM" id="CLU_055761_0_0_6"/>
<feature type="signal peptide" evidence="6">
    <location>
        <begin position="1"/>
        <end position="30"/>
    </location>
</feature>
<dbReference type="PANTHER" id="PTHR30329">
    <property type="entry name" value="STATOR ELEMENT OF FLAGELLAR MOTOR COMPLEX"/>
    <property type="match status" value="1"/>
</dbReference>
<dbReference type="InterPro" id="IPR006665">
    <property type="entry name" value="OmpA-like"/>
</dbReference>
<dbReference type="PANTHER" id="PTHR30329:SF21">
    <property type="entry name" value="LIPOPROTEIN YIAD-RELATED"/>
    <property type="match status" value="1"/>
</dbReference>
<dbReference type="CDD" id="cd07185">
    <property type="entry name" value="OmpA_C-like"/>
    <property type="match status" value="1"/>
</dbReference>
<dbReference type="InterPro" id="IPR036737">
    <property type="entry name" value="OmpA-like_sf"/>
</dbReference>
<proteinExistence type="predicted"/>
<evidence type="ECO:0000259" key="7">
    <source>
        <dbReference type="PROSITE" id="PS51123"/>
    </source>
</evidence>
<keyword evidence="3" id="KW-0998">Cell outer membrane</keyword>
<organism evidence="8 9">
    <name type="scientific">Pseudomonas syringae CC1557</name>
    <dbReference type="NCBI Taxonomy" id="1357279"/>
    <lineage>
        <taxon>Bacteria</taxon>
        <taxon>Pseudomonadati</taxon>
        <taxon>Pseudomonadota</taxon>
        <taxon>Gammaproteobacteria</taxon>
        <taxon>Pseudomonadales</taxon>
        <taxon>Pseudomonadaceae</taxon>
        <taxon>Pseudomonas</taxon>
        <taxon>Pseudomonas syringae</taxon>
    </lineage>
</organism>
<feature type="region of interest" description="Disordered" evidence="5">
    <location>
        <begin position="301"/>
        <end position="322"/>
    </location>
</feature>
<dbReference type="AlphaFoldDB" id="W0MVE5"/>
<name>W0MVE5_PSESX</name>
<accession>W0MVE5</accession>
<dbReference type="KEGG" id="psyr:N018_12405"/>
<evidence type="ECO:0000256" key="3">
    <source>
        <dbReference type="ARBA" id="ARBA00023237"/>
    </source>
</evidence>
<protein>
    <submittedName>
        <fullName evidence="8">Flagellar motor protein MotB</fullName>
    </submittedName>
</protein>
<evidence type="ECO:0000313" key="8">
    <source>
        <dbReference type="EMBL" id="AHG40993.1"/>
    </source>
</evidence>
<dbReference type="PROSITE" id="PS51123">
    <property type="entry name" value="OMPA_2"/>
    <property type="match status" value="1"/>
</dbReference>
<dbReference type="SUPFAM" id="SSF103088">
    <property type="entry name" value="OmpA-like"/>
    <property type="match status" value="1"/>
</dbReference>
<keyword evidence="8" id="KW-0966">Cell projection</keyword>
<evidence type="ECO:0000256" key="6">
    <source>
        <dbReference type="SAM" id="SignalP"/>
    </source>
</evidence>
<evidence type="ECO:0000256" key="2">
    <source>
        <dbReference type="ARBA" id="ARBA00023136"/>
    </source>
</evidence>
<keyword evidence="8" id="KW-0282">Flagellum</keyword>
<dbReference type="Pfam" id="PF00691">
    <property type="entry name" value="OmpA"/>
    <property type="match status" value="1"/>
</dbReference>
<reference evidence="8 9" key="1">
    <citation type="submission" date="2013-12" db="EMBL/GenBank/DDBJ databases">
        <title>Interactions Between Genome Architecture and Virulence Genes in Pseudomonas syringae, strain CC1557 as a model.</title>
        <authorList>
            <person name="Baltrus D."/>
            <person name="Hockett K."/>
            <person name="Karlsrud E."/>
            <person name="Dougherty K."/>
            <person name="Nishimura M."/>
        </authorList>
    </citation>
    <scope>NUCLEOTIDE SEQUENCE [LARGE SCALE GENOMIC DNA]</scope>
    <source>
        <strain evidence="8 9">CC1557</strain>
    </source>
</reference>
<evidence type="ECO:0000256" key="5">
    <source>
        <dbReference type="SAM" id="MobiDB-lite"/>
    </source>
</evidence>
<dbReference type="Gene3D" id="3.30.1330.60">
    <property type="entry name" value="OmpA-like domain"/>
    <property type="match status" value="1"/>
</dbReference>
<dbReference type="EMBL" id="CP007014">
    <property type="protein sequence ID" value="AHG40993.1"/>
    <property type="molecule type" value="Genomic_DNA"/>
</dbReference>
<keyword evidence="6" id="KW-0732">Signal</keyword>
<dbReference type="GO" id="GO:0009279">
    <property type="term" value="C:cell outer membrane"/>
    <property type="evidence" value="ECO:0007669"/>
    <property type="project" value="UniProtKB-SubCell"/>
</dbReference>
<feature type="chain" id="PRO_5004793355" evidence="6">
    <location>
        <begin position="31"/>
        <end position="322"/>
    </location>
</feature>
<dbReference type="InterPro" id="IPR050330">
    <property type="entry name" value="Bact_OuterMem_StrucFunc"/>
</dbReference>
<gene>
    <name evidence="8" type="ORF">N018_12405</name>
</gene>
<evidence type="ECO:0000313" key="9">
    <source>
        <dbReference type="Proteomes" id="UP000019089"/>
    </source>
</evidence>